<dbReference type="Proteomes" id="UP000024404">
    <property type="component" value="Unassembled WGS sequence"/>
</dbReference>
<reference evidence="1" key="2">
    <citation type="submission" date="2022-06" db="UniProtKB">
        <authorList>
            <consortium name="EnsemblMetazoa"/>
        </authorList>
    </citation>
    <scope>IDENTIFICATION</scope>
</reference>
<protein>
    <submittedName>
        <fullName evidence="1">Uncharacterized protein</fullName>
    </submittedName>
</protein>
<organism evidence="1 2">
    <name type="scientific">Onchocerca volvulus</name>
    <dbReference type="NCBI Taxonomy" id="6282"/>
    <lineage>
        <taxon>Eukaryota</taxon>
        <taxon>Metazoa</taxon>
        <taxon>Ecdysozoa</taxon>
        <taxon>Nematoda</taxon>
        <taxon>Chromadorea</taxon>
        <taxon>Rhabditida</taxon>
        <taxon>Spirurina</taxon>
        <taxon>Spiruromorpha</taxon>
        <taxon>Filarioidea</taxon>
        <taxon>Onchocercidae</taxon>
        <taxon>Onchocerca</taxon>
    </lineage>
</organism>
<name>A0A8R1XNA3_ONCVO</name>
<keyword evidence="2" id="KW-1185">Reference proteome</keyword>
<dbReference type="EMBL" id="CMVM020000016">
    <property type="status" value="NOT_ANNOTATED_CDS"/>
    <property type="molecule type" value="Genomic_DNA"/>
</dbReference>
<sequence>MIIKGEIQSRWKSYNNKVYIAVKTTISGIPNQAISDIPNRAIYIYIYRQQKILPNYGRLYSWLGSCHFDNDNDFKPFGKEIEQRVRSMIRLDPAIIGICSDGMIFFV</sequence>
<evidence type="ECO:0000313" key="2">
    <source>
        <dbReference type="Proteomes" id="UP000024404"/>
    </source>
</evidence>
<reference evidence="2" key="1">
    <citation type="submission" date="2013-10" db="EMBL/GenBank/DDBJ databases">
        <title>Genome sequencing of Onchocerca volvulus.</title>
        <authorList>
            <person name="Cotton J."/>
            <person name="Tsai J."/>
            <person name="Stanley E."/>
            <person name="Tracey A."/>
            <person name="Holroyd N."/>
            <person name="Lustigman S."/>
            <person name="Berriman M."/>
        </authorList>
    </citation>
    <scope>NUCLEOTIDE SEQUENCE</scope>
</reference>
<dbReference type="AlphaFoldDB" id="A0A8R1XNA3"/>
<dbReference type="EnsemblMetazoa" id="OVOC11826.1">
    <property type="protein sequence ID" value="OVOC11826.1"/>
    <property type="gene ID" value="WBGene00248635"/>
</dbReference>
<accession>A0A8R1XNA3</accession>
<proteinExistence type="predicted"/>
<evidence type="ECO:0000313" key="1">
    <source>
        <dbReference type="EnsemblMetazoa" id="OVOC11826.1"/>
    </source>
</evidence>